<feature type="region of interest" description="Disordered" evidence="7">
    <location>
        <begin position="336"/>
        <end position="366"/>
    </location>
</feature>
<dbReference type="HOGENOM" id="CLU_064530_0_0_1"/>
<keyword evidence="5 6" id="KW-0472">Membrane</keyword>
<dbReference type="STRING" id="1858805.M5GBS8"/>
<accession>M5GBS8</accession>
<evidence type="ECO:0000256" key="7">
    <source>
        <dbReference type="SAM" id="MobiDB-lite"/>
    </source>
</evidence>
<organism evidence="8 9">
    <name type="scientific">Dacryopinax primogenitus (strain DJM 731)</name>
    <name type="common">Brown rot fungus</name>
    <dbReference type="NCBI Taxonomy" id="1858805"/>
    <lineage>
        <taxon>Eukaryota</taxon>
        <taxon>Fungi</taxon>
        <taxon>Dikarya</taxon>
        <taxon>Basidiomycota</taxon>
        <taxon>Agaricomycotina</taxon>
        <taxon>Dacrymycetes</taxon>
        <taxon>Dacrymycetales</taxon>
        <taxon>Dacrymycetaceae</taxon>
        <taxon>Dacryopinax</taxon>
    </lineage>
</organism>
<dbReference type="PANTHER" id="PTHR12300">
    <property type="entry name" value="HVA22-LIKE PROTEINS"/>
    <property type="match status" value="1"/>
</dbReference>
<feature type="region of interest" description="Disordered" evidence="7">
    <location>
        <begin position="260"/>
        <end position="315"/>
    </location>
</feature>
<keyword evidence="4 6" id="KW-1133">Transmembrane helix</keyword>
<feature type="region of interest" description="Disordered" evidence="7">
    <location>
        <begin position="223"/>
        <end position="242"/>
    </location>
</feature>
<comment type="caution">
    <text evidence="6">Lacks conserved residue(s) required for the propagation of feature annotation.</text>
</comment>
<sequence>MLYTFITGIISGVAALFYPSYACYKLLSRRPCPEELLEKWLMYWAVLGSCFAIEVVAYPVLMWVPFYHTFRMVFLICLAVNDGHLATFIYAGVLVPFLEENEQLIDSNLAAIKPQITELARDTANKLWRFLQSYIAAEQQQQLQNVQPQAPPPTLADPVSGPTAAMWGLFRQYAPSAMAGLAAAFTGPAAAPPTHGVPQTPVQGYNLDPQALHTRRAQLEAELAALSSSASGTHAPPAGPQTAASLTSYFATLPRGTTAASTGVAASPSNVPLPPSHRTPYEFPPSRNSPGDSPTGVRSRSPYDSEDERQKGYDVMRKDEAEQFVGGFVVSGQQSAQRPSWWGWATGGSAEQQGYQRVGGKEGKDE</sequence>
<name>M5GBS8_DACPD</name>
<gene>
    <name evidence="8" type="ORF">DACRYDRAFT_116624</name>
</gene>
<dbReference type="OMA" id="LYEWASE"/>
<proteinExistence type="inferred from homology"/>
<evidence type="ECO:0000313" key="8">
    <source>
        <dbReference type="EMBL" id="EJU01473.1"/>
    </source>
</evidence>
<dbReference type="GeneID" id="63685303"/>
<dbReference type="AlphaFoldDB" id="M5GBS8"/>
<dbReference type="InterPro" id="IPR004345">
    <property type="entry name" value="TB2_DP1_HVA22"/>
</dbReference>
<protein>
    <recommendedName>
        <fullName evidence="6">Protein YOP1</fullName>
    </recommendedName>
</protein>
<evidence type="ECO:0000256" key="4">
    <source>
        <dbReference type="ARBA" id="ARBA00022989"/>
    </source>
</evidence>
<dbReference type="RefSeq" id="XP_040628370.1">
    <property type="nucleotide sequence ID" value="XM_040770241.1"/>
</dbReference>
<evidence type="ECO:0000256" key="2">
    <source>
        <dbReference type="ARBA" id="ARBA00008573"/>
    </source>
</evidence>
<dbReference type="PANTHER" id="PTHR12300:SF161">
    <property type="entry name" value="RECEPTOR EXPRESSION-ENHANCING PROTEIN"/>
    <property type="match status" value="1"/>
</dbReference>
<dbReference type="Pfam" id="PF03134">
    <property type="entry name" value="TB2_DP1_HVA22"/>
    <property type="match status" value="1"/>
</dbReference>
<feature type="transmembrane region" description="Helical" evidence="6">
    <location>
        <begin position="73"/>
        <end position="98"/>
    </location>
</feature>
<comment type="similarity">
    <text evidence="2 6">Belongs to the DP1 family.</text>
</comment>
<dbReference type="Proteomes" id="UP000030653">
    <property type="component" value="Unassembled WGS sequence"/>
</dbReference>
<feature type="transmembrane region" description="Helical" evidence="6">
    <location>
        <begin position="41"/>
        <end position="61"/>
    </location>
</feature>
<dbReference type="GO" id="GO:0016020">
    <property type="term" value="C:membrane"/>
    <property type="evidence" value="ECO:0007669"/>
    <property type="project" value="UniProtKB-SubCell"/>
</dbReference>
<evidence type="ECO:0000313" key="9">
    <source>
        <dbReference type="Proteomes" id="UP000030653"/>
    </source>
</evidence>
<comment type="subcellular location">
    <subcellularLocation>
        <location evidence="1 6">Membrane</location>
        <topology evidence="1 6">Multi-pass membrane protein</topology>
    </subcellularLocation>
</comment>
<reference evidence="8 9" key="1">
    <citation type="journal article" date="2012" name="Science">
        <title>The Paleozoic origin of enzymatic lignin decomposition reconstructed from 31 fungal genomes.</title>
        <authorList>
            <person name="Floudas D."/>
            <person name="Binder M."/>
            <person name="Riley R."/>
            <person name="Barry K."/>
            <person name="Blanchette R.A."/>
            <person name="Henrissat B."/>
            <person name="Martinez A.T."/>
            <person name="Otillar R."/>
            <person name="Spatafora J.W."/>
            <person name="Yadav J.S."/>
            <person name="Aerts A."/>
            <person name="Benoit I."/>
            <person name="Boyd A."/>
            <person name="Carlson A."/>
            <person name="Copeland A."/>
            <person name="Coutinho P.M."/>
            <person name="de Vries R.P."/>
            <person name="Ferreira P."/>
            <person name="Findley K."/>
            <person name="Foster B."/>
            <person name="Gaskell J."/>
            <person name="Glotzer D."/>
            <person name="Gorecki P."/>
            <person name="Heitman J."/>
            <person name="Hesse C."/>
            <person name="Hori C."/>
            <person name="Igarashi K."/>
            <person name="Jurgens J.A."/>
            <person name="Kallen N."/>
            <person name="Kersten P."/>
            <person name="Kohler A."/>
            <person name="Kuees U."/>
            <person name="Kumar T.K.A."/>
            <person name="Kuo A."/>
            <person name="LaButti K."/>
            <person name="Larrondo L.F."/>
            <person name="Lindquist E."/>
            <person name="Ling A."/>
            <person name="Lombard V."/>
            <person name="Lucas S."/>
            <person name="Lundell T."/>
            <person name="Martin R."/>
            <person name="McLaughlin D.J."/>
            <person name="Morgenstern I."/>
            <person name="Morin E."/>
            <person name="Murat C."/>
            <person name="Nagy L.G."/>
            <person name="Nolan M."/>
            <person name="Ohm R.A."/>
            <person name="Patyshakuliyeva A."/>
            <person name="Rokas A."/>
            <person name="Ruiz-Duenas F.J."/>
            <person name="Sabat G."/>
            <person name="Salamov A."/>
            <person name="Samejima M."/>
            <person name="Schmutz J."/>
            <person name="Slot J.C."/>
            <person name="St John F."/>
            <person name="Stenlid J."/>
            <person name="Sun H."/>
            <person name="Sun S."/>
            <person name="Syed K."/>
            <person name="Tsang A."/>
            <person name="Wiebenga A."/>
            <person name="Young D."/>
            <person name="Pisabarro A."/>
            <person name="Eastwood D.C."/>
            <person name="Martin F."/>
            <person name="Cullen D."/>
            <person name="Grigoriev I.V."/>
            <person name="Hibbett D.S."/>
        </authorList>
    </citation>
    <scope>NUCLEOTIDE SEQUENCE [LARGE SCALE GENOMIC DNA]</scope>
    <source>
        <strain evidence="8 9">DJM-731 SS1</strain>
    </source>
</reference>
<evidence type="ECO:0000256" key="3">
    <source>
        <dbReference type="ARBA" id="ARBA00022692"/>
    </source>
</evidence>
<dbReference type="EMBL" id="JH795864">
    <property type="protein sequence ID" value="EJU01473.1"/>
    <property type="molecule type" value="Genomic_DNA"/>
</dbReference>
<evidence type="ECO:0000256" key="1">
    <source>
        <dbReference type="ARBA" id="ARBA00004141"/>
    </source>
</evidence>
<evidence type="ECO:0000256" key="6">
    <source>
        <dbReference type="RuleBase" id="RU362006"/>
    </source>
</evidence>
<keyword evidence="9" id="KW-1185">Reference proteome</keyword>
<keyword evidence="3 6" id="KW-0812">Transmembrane</keyword>
<feature type="compositionally biased region" description="Polar residues" evidence="7">
    <location>
        <begin position="286"/>
        <end position="298"/>
    </location>
</feature>
<evidence type="ECO:0000256" key="5">
    <source>
        <dbReference type="ARBA" id="ARBA00023136"/>
    </source>
</evidence>
<dbReference type="OrthoDB" id="10009287at2759"/>